<feature type="region of interest" description="Disordered" evidence="15">
    <location>
        <begin position="435"/>
        <end position="469"/>
    </location>
</feature>
<evidence type="ECO:0000256" key="15">
    <source>
        <dbReference type="SAM" id="MobiDB-lite"/>
    </source>
</evidence>
<feature type="transmembrane region" description="Helical" evidence="16">
    <location>
        <begin position="1786"/>
        <end position="1809"/>
    </location>
</feature>
<dbReference type="PANTHER" id="PTHR45628:SF2">
    <property type="entry name" value="VOLTAGE-DEPENDENT L-TYPE CALCIUM CHANNEL SUBUNIT ALPHA-1F"/>
    <property type="match status" value="1"/>
</dbReference>
<dbReference type="InterPro" id="IPR050599">
    <property type="entry name" value="VDCC_alpha-1_subunit"/>
</dbReference>
<sequence>MDVVPKDGAAGGNAEVQRSDTLNSTGSAGARRRPGGAKKQMQANKSKLRAPRALCCLTLSNPIRMAALALVEWKYPLAIPFDIFILLAIIANCVALGVSRPFPEDDSNATNHNLEKVEYIFLIIFTIETFTKILAYGLVMHPSAYIRSGWNLLDFIIVIVGEFSKEREKAVCRGELQKAQEKQQMEEDMVGYMDWLIEAEDVDEDGNKRAVVAKKKMMKKYGWYKHSEDGERANKILLALFTLEMLMKLYSFGFQVYFIALFNRFDCFVVCGGILETVLVEMKVISPIGISVLRCVRLLRIFKVTRHWAALSDLVTSLLNSMKAICSLLLLLFLFLIIFALLGMQLFGGKFNFDETQMKRSTFDTFPSALLTCFQILTGEDWNSVMYDGIMAYGGPIFPNMIVCIYFVILFVCGNYILLNVFLAIAVDNLAGNGKKKKEEKTEEEEWEDDEDREDDETGNETDDWEESEELRAIEGLEGAVPMKVESFQPKEKIIPIPDGSSFFILGKKNCLRVACHNLIYHPYFTNFILLFIILSSFSLAAEDPIKTHSVRNIGVDPVDSQFENPCSSAISVVKILRVLRVLRPLRAINRAKGLKSVIQCVFVAIRTIGNILIVTTLLQFMFACIGVQLFKGRFYRCTDEAKHTPEECKGTFVVYKDGDMNHPMVKERLWVNSDFNFDNVLMGMLALFTVSTFEGWPQILYKAIDANAENRGPIYNCRVEISIFFIIYIIIIAFFMMNIFVGFVIITFREQGEVEFKNCELNKNQRQCVYYSLKAQPIKIYIPKNPSQLKFWRIINSSQFEYIMFVLILLNTLTLAVQHYEQSKLFNFVMDILNMIFTTLFTIEMIIKLLALRPYHYFIDAWNSFDALIVVGSLVDIMIAEFSGGGGHGEGKGDGENSKVSITFFRLFRVMRLVKLLSKGEGIRTLLWTFVKSLQALPYVGLLIAMIFFIYGVIGMQMFGKIAIDDDTELNRNNNFQTFFMAVLLLFRCATGEQWQEIMLAALPGRRCDPESDYEPGEEYSCGSNLSYLYFISFFALCAFLIINLFIAVIMDNFEYLTRDWTVLGTHHLDEFKRVWSDYDPEATSSLKIKTEGPIDKENEELRAIIKKIWKRTKPKLLDEVIPPPAGEEVTAGKFYASFLIQDYFKKYRKRKEKEKKKKGKDKSASLQAGLRTLQDLAPEMRLAVELEEGQEELLEGDLMEEEEFFRSDSAFSDAHLTPSMSTPAGTPLPLKFEEVNVSIEPHPNDTLRLEEALEDSRPASAFSDNEVVLEQPYRLTPLPRRPPSTHGEKIQSAGEDTGTEAGGLVTSTTEQRQVEKEGTQSAESHDRPLDAPASTENLPPPVSSDNNVSMDQLQQANANCDDYNENAHSASSYNGNSYHFNGNISPTNGSNGSAYPVNGYNGNGYHSNGYHSNGYHSNGYSSNGYSASGYSSNGYSGNRHNNKGYASRRRFLPPTPLGRRPNFAIQCLRRQDSTDDIPIPGTYHQNSPPCRAQERTQNMYDSRRSSVSSAASSSSWANTQARPGRLLYAPVILVDEAGDPQTIWSNTNGSISLPGAARPGWHANQGVSLSQRQQAYATLRVPSQQGPGYVEKGSADSLVESILISEGLGLYAKDPKFVDFTKREIADACNMTLDEMETAANDLLSRGASGQRVGRLEEDLSDEINWGKTSVIGGLQLTTLRLTLLAQVELVATGQFTVIKQPLGFIKILQWFFAIFAFSTCGSYSGVFRLSVECKNRSESDLDIDVEFSYPFRLHQVWFDAPTCKGSEPERLFLEGDCSSSAEFFVTIGVFSFLYSMAALYVYIFLIEKYREGNRGARADFVVTAIFTFFWLVSSSAWAKGLSDVKEATDPDEVIKLIPACRHEETRCKEVHEPIVSGLNTSVVSALNVITHRRRQEAFGFCNLVLWAGNLWFVFKETGWLGAFAGTYVPSGAKQPAPDSYGQAGYDQDPYAGSQGGYQPDYGQQGGGYEGGSYNQGGYDQGGPTSFSNEI</sequence>
<keyword evidence="3" id="KW-0813">Transport</keyword>
<keyword evidence="13" id="KW-0407">Ion channel</keyword>
<evidence type="ECO:0000256" key="7">
    <source>
        <dbReference type="ARBA" id="ARBA00022837"/>
    </source>
</evidence>
<feature type="transmembrane region" description="Helical" evidence="16">
    <location>
        <begin position="119"/>
        <end position="139"/>
    </location>
</feature>
<feature type="compositionally biased region" description="Acidic residues" evidence="15">
    <location>
        <begin position="442"/>
        <end position="469"/>
    </location>
</feature>
<dbReference type="InterPro" id="IPR027359">
    <property type="entry name" value="Volt_channel_dom_sf"/>
</dbReference>
<feature type="transmembrane region" description="Helical" evidence="16">
    <location>
        <begin position="328"/>
        <end position="349"/>
    </location>
</feature>
<evidence type="ECO:0000256" key="10">
    <source>
        <dbReference type="ARBA" id="ARBA00023065"/>
    </source>
</evidence>
<feature type="transmembrane region" description="Helical" evidence="16">
    <location>
        <begin position="519"/>
        <end position="542"/>
    </location>
</feature>
<dbReference type="InterPro" id="IPR001285">
    <property type="entry name" value="Synaptophysin/porin"/>
</dbReference>
<dbReference type="Gene3D" id="1.10.287.70">
    <property type="match status" value="3"/>
</dbReference>
<dbReference type="PRINTS" id="PR00220">
    <property type="entry name" value="SYNAPTOPHYSN"/>
</dbReference>
<feature type="region of interest" description="Disordered" evidence="15">
    <location>
        <begin position="1477"/>
        <end position="1518"/>
    </location>
</feature>
<feature type="transmembrane region" description="Helical" evidence="16">
    <location>
        <begin position="1029"/>
        <end position="1052"/>
    </location>
</feature>
<feature type="transmembrane region" description="Helical" evidence="16">
    <location>
        <begin position="236"/>
        <end position="260"/>
    </location>
</feature>
<dbReference type="GO" id="GO:0023052">
    <property type="term" value="P:signaling"/>
    <property type="evidence" value="ECO:0007669"/>
    <property type="project" value="UniProtKB-ARBA"/>
</dbReference>
<evidence type="ECO:0000256" key="11">
    <source>
        <dbReference type="ARBA" id="ARBA00023136"/>
    </source>
</evidence>
<proteinExistence type="inferred from homology"/>
<dbReference type="GO" id="GO:0008021">
    <property type="term" value="C:synaptic vesicle"/>
    <property type="evidence" value="ECO:0007669"/>
    <property type="project" value="InterPro"/>
</dbReference>
<evidence type="ECO:0000256" key="5">
    <source>
        <dbReference type="ARBA" id="ARBA00022673"/>
    </source>
</evidence>
<keyword evidence="11 14" id="KW-0472">Membrane</keyword>
<evidence type="ECO:0000256" key="14">
    <source>
        <dbReference type="PROSITE-ProRule" id="PRU00581"/>
    </source>
</evidence>
<dbReference type="GO" id="GO:0005891">
    <property type="term" value="C:voltage-gated calcium channel complex"/>
    <property type="evidence" value="ECO:0007669"/>
    <property type="project" value="TreeGrafter"/>
</dbReference>
<feature type="transmembrane region" description="Helical" evidence="16">
    <location>
        <begin position="612"/>
        <end position="631"/>
    </location>
</feature>
<evidence type="ECO:0000313" key="18">
    <source>
        <dbReference type="EMBL" id="TSL97337.1"/>
    </source>
</evidence>
<reference evidence="18 19" key="1">
    <citation type="journal article" date="2019" name="Genome Biol. Evol.">
        <title>Whole-Genome Sequencing of the Giant Devil Catfish, Bagarius yarrelli.</title>
        <authorList>
            <person name="Jiang W."/>
            <person name="Lv Y."/>
            <person name="Cheng L."/>
            <person name="Yang K."/>
            <person name="Chao B."/>
            <person name="Wang X."/>
            <person name="Li Y."/>
            <person name="Pan X."/>
            <person name="You X."/>
            <person name="Zhang Y."/>
            <person name="Yang J."/>
            <person name="Li J."/>
            <person name="Zhang X."/>
            <person name="Liu S."/>
            <person name="Sun C."/>
            <person name="Yang J."/>
            <person name="Shi Q."/>
        </authorList>
    </citation>
    <scope>NUCLEOTIDE SEQUENCE [LARGE SCALE GENOMIC DNA]</scope>
    <source>
        <strain evidence="18">JWS20170419001</strain>
        <tissue evidence="18">Muscle</tissue>
    </source>
</reference>
<evidence type="ECO:0000256" key="16">
    <source>
        <dbReference type="SAM" id="Phobius"/>
    </source>
</evidence>
<evidence type="ECO:0000256" key="2">
    <source>
        <dbReference type="ARBA" id="ARBA00006476"/>
    </source>
</evidence>
<feature type="transmembrane region" description="Helical" evidence="16">
    <location>
        <begin position="937"/>
        <end position="955"/>
    </location>
</feature>
<keyword evidence="19" id="KW-1185">Reference proteome</keyword>
<keyword evidence="10" id="KW-0406">Ion transport</keyword>
<dbReference type="GO" id="GO:0007154">
    <property type="term" value="P:cell communication"/>
    <property type="evidence" value="ECO:0007669"/>
    <property type="project" value="UniProtKB-ARBA"/>
</dbReference>
<evidence type="ECO:0000313" key="19">
    <source>
        <dbReference type="Proteomes" id="UP000319801"/>
    </source>
</evidence>
<feature type="region of interest" description="Disordered" evidence="15">
    <location>
        <begin position="1938"/>
        <end position="1993"/>
    </location>
</feature>
<feature type="transmembrane region" description="Helical" evidence="16">
    <location>
        <begin position="397"/>
        <end position="427"/>
    </location>
</feature>
<comment type="similarity">
    <text evidence="2">Belongs to the synaptophysin/synaptobrevin family.</text>
</comment>
<evidence type="ECO:0000256" key="9">
    <source>
        <dbReference type="ARBA" id="ARBA00022989"/>
    </source>
</evidence>
<keyword evidence="5" id="KW-0107">Calcium channel</keyword>
<dbReference type="InterPro" id="IPR008253">
    <property type="entry name" value="Marvel"/>
</dbReference>
<dbReference type="Pfam" id="PF08763">
    <property type="entry name" value="Ca_chan_IQ"/>
    <property type="match status" value="1"/>
</dbReference>
<evidence type="ECO:0000256" key="1">
    <source>
        <dbReference type="ARBA" id="ARBA00004141"/>
    </source>
</evidence>
<dbReference type="Gene3D" id="6.10.250.2180">
    <property type="match status" value="1"/>
</dbReference>
<dbReference type="GO" id="GO:0098703">
    <property type="term" value="P:calcium ion import across plasma membrane"/>
    <property type="evidence" value="ECO:0007669"/>
    <property type="project" value="TreeGrafter"/>
</dbReference>
<dbReference type="Pfam" id="PF00520">
    <property type="entry name" value="Ion_trans"/>
    <property type="match status" value="4"/>
</dbReference>
<keyword evidence="6 14" id="KW-0812">Transmembrane</keyword>
<dbReference type="OrthoDB" id="431720at2759"/>
<dbReference type="FunFam" id="1.10.287.70:FF:000021">
    <property type="entry name" value="Voltage-dependent L-type calcium channel subunit alpha"/>
    <property type="match status" value="1"/>
</dbReference>
<evidence type="ECO:0000256" key="8">
    <source>
        <dbReference type="ARBA" id="ARBA00022882"/>
    </source>
</evidence>
<dbReference type="InterPro" id="IPR014873">
    <property type="entry name" value="VDCC_a1su_IQ"/>
</dbReference>
<protein>
    <submittedName>
        <fullName evidence="18">Voltage-dependent L-type calcium channel subunit alpha-1D</fullName>
    </submittedName>
</protein>
<dbReference type="EMBL" id="VCAZ01000039">
    <property type="protein sequence ID" value="TSL97337.1"/>
    <property type="molecule type" value="Genomic_DNA"/>
</dbReference>
<feature type="transmembrane region" description="Helical" evidence="16">
    <location>
        <begin position="722"/>
        <end position="749"/>
    </location>
</feature>
<feature type="compositionally biased region" description="Low complexity" evidence="15">
    <location>
        <begin position="1507"/>
        <end position="1517"/>
    </location>
</feature>
<feature type="transmembrane region" description="Helical" evidence="16">
    <location>
        <begin position="1821"/>
        <end position="1841"/>
    </location>
</feature>
<dbReference type="InterPro" id="IPR031688">
    <property type="entry name" value="CAC1F_C"/>
</dbReference>
<dbReference type="PROSITE" id="PS51225">
    <property type="entry name" value="MARVEL"/>
    <property type="match status" value="1"/>
</dbReference>
<dbReference type="Gene3D" id="1.10.238.10">
    <property type="entry name" value="EF-hand"/>
    <property type="match status" value="1"/>
</dbReference>
<dbReference type="GO" id="GO:0008331">
    <property type="term" value="F:high voltage-gated calcium channel activity"/>
    <property type="evidence" value="ECO:0007669"/>
    <property type="project" value="TreeGrafter"/>
</dbReference>
<dbReference type="PANTHER" id="PTHR45628">
    <property type="entry name" value="VOLTAGE-DEPENDENT CALCIUM CHANNEL TYPE A SUBUNIT ALPHA-1"/>
    <property type="match status" value="1"/>
</dbReference>
<feature type="transmembrane region" description="Helical" evidence="16">
    <location>
        <begin position="77"/>
        <end position="98"/>
    </location>
</feature>
<feature type="transmembrane region" description="Helical" evidence="16">
    <location>
        <begin position="833"/>
        <end position="853"/>
    </location>
</feature>
<dbReference type="GO" id="GO:0042391">
    <property type="term" value="P:regulation of membrane potential"/>
    <property type="evidence" value="ECO:0007669"/>
    <property type="project" value="UniProtKB-ARBA"/>
</dbReference>
<accession>A0A556U264</accession>
<dbReference type="Proteomes" id="UP000319801">
    <property type="component" value="Unassembled WGS sequence"/>
</dbReference>
<feature type="transmembrane region" description="Helical" evidence="16">
    <location>
        <begin position="801"/>
        <end position="821"/>
    </location>
</feature>
<comment type="caution">
    <text evidence="18">The sequence shown here is derived from an EMBL/GenBank/DDBJ whole genome shotgun (WGS) entry which is preliminary data.</text>
</comment>
<evidence type="ECO:0000256" key="12">
    <source>
        <dbReference type="ARBA" id="ARBA00023180"/>
    </source>
</evidence>
<keyword evidence="8" id="KW-0851">Voltage-gated channel</keyword>
<feature type="domain" description="MARVEL" evidence="17">
    <location>
        <begin position="1700"/>
        <end position="1921"/>
    </location>
</feature>
<dbReference type="FunFam" id="1.10.287.70:FF:000009">
    <property type="entry name" value="Voltage-dependent L-type calcium channel subunit alpha"/>
    <property type="match status" value="1"/>
</dbReference>
<feature type="region of interest" description="Disordered" evidence="15">
    <location>
        <begin position="1257"/>
        <end position="1350"/>
    </location>
</feature>
<dbReference type="SMART" id="SM01062">
    <property type="entry name" value="Ca_chan_IQ"/>
    <property type="match status" value="1"/>
</dbReference>
<keyword evidence="9 16" id="KW-1133">Transmembrane helix</keyword>
<dbReference type="SUPFAM" id="SSF81324">
    <property type="entry name" value="Voltage-gated potassium channels"/>
    <property type="match status" value="4"/>
</dbReference>
<dbReference type="FunFam" id="1.20.120.350:FF:000020">
    <property type="entry name" value="Voltage-dependent L-type calcium channel subunit alpha"/>
    <property type="match status" value="1"/>
</dbReference>
<keyword evidence="7" id="KW-0106">Calcium</keyword>
<evidence type="ECO:0000256" key="6">
    <source>
        <dbReference type="ARBA" id="ARBA00022692"/>
    </source>
</evidence>
<evidence type="ECO:0000256" key="13">
    <source>
        <dbReference type="ARBA" id="ARBA00023303"/>
    </source>
</evidence>
<feature type="compositionally biased region" description="Basic and acidic residues" evidence="15">
    <location>
        <begin position="1314"/>
        <end position="1331"/>
    </location>
</feature>
<keyword evidence="12" id="KW-0325">Glycoprotein</keyword>
<name>A0A556U264_BAGYA</name>
<organism evidence="18 19">
    <name type="scientific">Bagarius yarrelli</name>
    <name type="common">Goonch</name>
    <name type="synonym">Bagrus yarrelli</name>
    <dbReference type="NCBI Taxonomy" id="175774"/>
    <lineage>
        <taxon>Eukaryota</taxon>
        <taxon>Metazoa</taxon>
        <taxon>Chordata</taxon>
        <taxon>Craniata</taxon>
        <taxon>Vertebrata</taxon>
        <taxon>Euteleostomi</taxon>
        <taxon>Actinopterygii</taxon>
        <taxon>Neopterygii</taxon>
        <taxon>Teleostei</taxon>
        <taxon>Ostariophysi</taxon>
        <taxon>Siluriformes</taxon>
        <taxon>Sisoridae</taxon>
        <taxon>Sisorinae</taxon>
        <taxon>Bagarius</taxon>
    </lineage>
</organism>
<evidence type="ECO:0000256" key="4">
    <source>
        <dbReference type="ARBA" id="ARBA00022568"/>
    </source>
</evidence>
<evidence type="ECO:0000259" key="17">
    <source>
        <dbReference type="PROSITE" id="PS51225"/>
    </source>
</evidence>
<dbReference type="InterPro" id="IPR005821">
    <property type="entry name" value="Ion_trans_dom"/>
</dbReference>
<evidence type="ECO:0000256" key="3">
    <source>
        <dbReference type="ARBA" id="ARBA00022448"/>
    </source>
</evidence>
<feature type="compositionally biased region" description="Gly residues" evidence="15">
    <location>
        <begin position="1966"/>
        <end position="1983"/>
    </location>
</feature>
<gene>
    <name evidence="18" type="ORF">Baya_7592</name>
</gene>
<dbReference type="Gene3D" id="6.10.250.2500">
    <property type="match status" value="1"/>
</dbReference>
<dbReference type="Pfam" id="PF01284">
    <property type="entry name" value="MARVEL"/>
    <property type="match status" value="1"/>
</dbReference>
<dbReference type="Gene3D" id="1.20.120.350">
    <property type="entry name" value="Voltage-gated potassium channels. Chain C"/>
    <property type="match status" value="3"/>
</dbReference>
<comment type="subcellular location">
    <subcellularLocation>
        <location evidence="1">Membrane</location>
        <topology evidence="1">Multi-pass membrane protein</topology>
    </subcellularLocation>
</comment>
<keyword evidence="4" id="KW-0109">Calcium transport</keyword>
<feature type="region of interest" description="Disordered" evidence="15">
    <location>
        <begin position="1"/>
        <end position="46"/>
    </location>
</feature>
<dbReference type="Pfam" id="PF16885">
    <property type="entry name" value="CAC1F_C"/>
    <property type="match status" value="1"/>
</dbReference>